<evidence type="ECO:0008006" key="3">
    <source>
        <dbReference type="Google" id="ProtNLM"/>
    </source>
</evidence>
<comment type="caution">
    <text evidence="1">The sequence shown here is derived from an EMBL/GenBank/DDBJ whole genome shotgun (WGS) entry which is preliminary data.</text>
</comment>
<gene>
    <name evidence="1" type="ORF">CK203_051348</name>
</gene>
<dbReference type="Proteomes" id="UP000288805">
    <property type="component" value="Unassembled WGS sequence"/>
</dbReference>
<sequence length="302" mass="34092">MLPLSIREMLLGRHDSFVGSKKEKGVIEGLSFEALEEEEARNLEVFFLEEEVLGALWELNSDKASDVVLIANEAIDSMLKKKGSDLLCKLDIEKAYGHVNWEFLLAILAKTGSKGLRQRDPISPYLFVIAMEALSRLILRAQVGGFISGFKVSHVGVKINLEKSEMIPMGEVDNLEELACEIGCKVGKLPSSCLGLPLGASYKSMVVWGGVEEQCDSLWKKIIRGKFGEEEEGWKSGVVRDSYGFRAWTEIEKQWELFNSMISFVVGNWRRVKFWKDKWCNKKPLCETFLPLSVLSDSKEAW</sequence>
<organism evidence="1 2">
    <name type="scientific">Vitis vinifera</name>
    <name type="common">Grape</name>
    <dbReference type="NCBI Taxonomy" id="29760"/>
    <lineage>
        <taxon>Eukaryota</taxon>
        <taxon>Viridiplantae</taxon>
        <taxon>Streptophyta</taxon>
        <taxon>Embryophyta</taxon>
        <taxon>Tracheophyta</taxon>
        <taxon>Spermatophyta</taxon>
        <taxon>Magnoliopsida</taxon>
        <taxon>eudicotyledons</taxon>
        <taxon>Gunneridae</taxon>
        <taxon>Pentapetalae</taxon>
        <taxon>rosids</taxon>
        <taxon>Vitales</taxon>
        <taxon>Vitaceae</taxon>
        <taxon>Viteae</taxon>
        <taxon>Vitis</taxon>
    </lineage>
</organism>
<proteinExistence type="predicted"/>
<dbReference type="PANTHER" id="PTHR33116">
    <property type="entry name" value="REVERSE TRANSCRIPTASE ZINC-BINDING DOMAIN-CONTAINING PROTEIN-RELATED-RELATED"/>
    <property type="match status" value="1"/>
</dbReference>
<accession>A0A438FLS7</accession>
<dbReference type="PANTHER" id="PTHR33116:SF78">
    <property type="entry name" value="OS12G0587133 PROTEIN"/>
    <property type="match status" value="1"/>
</dbReference>
<protein>
    <recommendedName>
        <fullName evidence="3">Reverse transcriptase domain-containing protein</fullName>
    </recommendedName>
</protein>
<dbReference type="EMBL" id="QGNW01000844">
    <property type="protein sequence ID" value="RVW60969.1"/>
    <property type="molecule type" value="Genomic_DNA"/>
</dbReference>
<reference evidence="1 2" key="1">
    <citation type="journal article" date="2018" name="PLoS Genet.">
        <title>Population sequencing reveals clonal diversity and ancestral inbreeding in the grapevine cultivar Chardonnay.</title>
        <authorList>
            <person name="Roach M.J."/>
            <person name="Johnson D.L."/>
            <person name="Bohlmann J."/>
            <person name="van Vuuren H.J."/>
            <person name="Jones S.J."/>
            <person name="Pretorius I.S."/>
            <person name="Schmidt S.A."/>
            <person name="Borneman A.R."/>
        </authorList>
    </citation>
    <scope>NUCLEOTIDE SEQUENCE [LARGE SCALE GENOMIC DNA]</scope>
    <source>
        <strain evidence="2">cv. Chardonnay</strain>
        <tissue evidence="1">Leaf</tissue>
    </source>
</reference>
<dbReference type="AlphaFoldDB" id="A0A438FLS7"/>
<name>A0A438FLS7_VITVI</name>
<evidence type="ECO:0000313" key="1">
    <source>
        <dbReference type="EMBL" id="RVW60969.1"/>
    </source>
</evidence>
<evidence type="ECO:0000313" key="2">
    <source>
        <dbReference type="Proteomes" id="UP000288805"/>
    </source>
</evidence>